<reference evidence="1" key="2">
    <citation type="submission" date="2021-04" db="EMBL/GenBank/DDBJ databases">
        <authorList>
            <person name="Gilroy R."/>
        </authorList>
    </citation>
    <scope>NUCLEOTIDE SEQUENCE</scope>
    <source>
        <strain evidence="1">ChiGjej3B3-11674</strain>
    </source>
</reference>
<dbReference type="InterPro" id="IPR013321">
    <property type="entry name" value="Arc_rbn_hlx_hlx"/>
</dbReference>
<dbReference type="Gene3D" id="1.10.1220.10">
    <property type="entry name" value="Met repressor-like"/>
    <property type="match status" value="1"/>
</dbReference>
<accession>A0A9D2R118</accession>
<dbReference type="SUPFAM" id="SSF47598">
    <property type="entry name" value="Ribbon-helix-helix"/>
    <property type="match status" value="1"/>
</dbReference>
<reference evidence="1" key="1">
    <citation type="journal article" date="2021" name="PeerJ">
        <title>Extensive microbial diversity within the chicken gut microbiome revealed by metagenomics and culture.</title>
        <authorList>
            <person name="Gilroy R."/>
            <person name="Ravi A."/>
            <person name="Getino M."/>
            <person name="Pursley I."/>
            <person name="Horton D.L."/>
            <person name="Alikhan N.F."/>
            <person name="Baker D."/>
            <person name="Gharbi K."/>
            <person name="Hall N."/>
            <person name="Watson M."/>
            <person name="Adriaenssens E.M."/>
            <person name="Foster-Nyarko E."/>
            <person name="Jarju S."/>
            <person name="Secka A."/>
            <person name="Antonio M."/>
            <person name="Oren A."/>
            <person name="Chaudhuri R.R."/>
            <person name="La Ragione R."/>
            <person name="Hildebrand F."/>
            <person name="Pallen M.J."/>
        </authorList>
    </citation>
    <scope>NUCLEOTIDE SEQUENCE</scope>
    <source>
        <strain evidence="1">ChiGjej3B3-11674</strain>
    </source>
</reference>
<comment type="caution">
    <text evidence="1">The sequence shown here is derived from an EMBL/GenBank/DDBJ whole genome shotgun (WGS) entry which is preliminary data.</text>
</comment>
<dbReference type="GO" id="GO:0006355">
    <property type="term" value="P:regulation of DNA-templated transcription"/>
    <property type="evidence" value="ECO:0007669"/>
    <property type="project" value="InterPro"/>
</dbReference>
<name>A0A9D2R118_9FIRM</name>
<evidence type="ECO:0000313" key="2">
    <source>
        <dbReference type="Proteomes" id="UP000823897"/>
    </source>
</evidence>
<gene>
    <name evidence="1" type="ORF">H9911_02580</name>
</gene>
<sequence length="68" mass="7817">MAYTEAQKRASIKYMAEKTDDIRLRVKSGLKAKYKAEAEKRGMSMTQFIVNCVEKEIAKSRPYSGHML</sequence>
<protein>
    <submittedName>
        <fullName evidence="1">Uncharacterized protein</fullName>
    </submittedName>
</protein>
<proteinExistence type="predicted"/>
<evidence type="ECO:0000313" key="1">
    <source>
        <dbReference type="EMBL" id="HJD33413.1"/>
    </source>
</evidence>
<dbReference type="EMBL" id="DWUV01000053">
    <property type="protein sequence ID" value="HJD33413.1"/>
    <property type="molecule type" value="Genomic_DNA"/>
</dbReference>
<dbReference type="AlphaFoldDB" id="A0A9D2R118"/>
<organism evidence="1 2">
    <name type="scientific">Candidatus Mediterraneibacter tabaqchaliae</name>
    <dbReference type="NCBI Taxonomy" id="2838689"/>
    <lineage>
        <taxon>Bacteria</taxon>
        <taxon>Bacillati</taxon>
        <taxon>Bacillota</taxon>
        <taxon>Clostridia</taxon>
        <taxon>Lachnospirales</taxon>
        <taxon>Lachnospiraceae</taxon>
        <taxon>Mediterraneibacter</taxon>
    </lineage>
</organism>
<dbReference type="Proteomes" id="UP000823897">
    <property type="component" value="Unassembled WGS sequence"/>
</dbReference>
<dbReference type="InterPro" id="IPR010985">
    <property type="entry name" value="Ribbon_hlx_hlx"/>
</dbReference>